<feature type="compositionally biased region" description="Polar residues" evidence="4">
    <location>
        <begin position="138"/>
        <end position="155"/>
    </location>
</feature>
<dbReference type="Proteomes" id="UP000051574">
    <property type="component" value="Unassembled WGS sequence"/>
</dbReference>
<dbReference type="FunFam" id="1.10.840.10:FF:000009">
    <property type="entry name" value="rap guanine nucleotide exchange factor 1"/>
    <property type="match status" value="1"/>
</dbReference>
<dbReference type="PROSITE" id="PS50009">
    <property type="entry name" value="RASGEF_CAT"/>
    <property type="match status" value="1"/>
</dbReference>
<dbReference type="AlphaFoldDB" id="A0A0T6B226"/>
<feature type="compositionally biased region" description="Low complexity" evidence="4">
    <location>
        <begin position="82"/>
        <end position="96"/>
    </location>
</feature>
<dbReference type="OrthoDB" id="25179at2759"/>
<dbReference type="PROSITE" id="PS50212">
    <property type="entry name" value="RASGEF_NTER"/>
    <property type="match status" value="1"/>
</dbReference>
<feature type="region of interest" description="Disordered" evidence="4">
    <location>
        <begin position="29"/>
        <end position="157"/>
    </location>
</feature>
<dbReference type="GO" id="GO:0005886">
    <property type="term" value="C:plasma membrane"/>
    <property type="evidence" value="ECO:0007669"/>
    <property type="project" value="TreeGrafter"/>
</dbReference>
<dbReference type="InterPro" id="IPR000651">
    <property type="entry name" value="Ras-like_Gua-exchang_fac_N"/>
</dbReference>
<feature type="domain" description="Ras-GEF" evidence="5">
    <location>
        <begin position="326"/>
        <end position="550"/>
    </location>
</feature>
<dbReference type="Gene3D" id="1.10.840.10">
    <property type="entry name" value="Ras guanine-nucleotide exchange factors catalytic domain"/>
    <property type="match status" value="1"/>
</dbReference>
<evidence type="ECO:0000256" key="4">
    <source>
        <dbReference type="SAM" id="MobiDB-lite"/>
    </source>
</evidence>
<evidence type="ECO:0000313" key="7">
    <source>
        <dbReference type="EMBL" id="KRT81491.1"/>
    </source>
</evidence>
<evidence type="ECO:0000259" key="6">
    <source>
        <dbReference type="PROSITE" id="PS50212"/>
    </source>
</evidence>
<evidence type="ECO:0000256" key="1">
    <source>
        <dbReference type="ARBA" id="ARBA00022658"/>
    </source>
</evidence>
<dbReference type="PANTHER" id="PTHR23113:SF224">
    <property type="entry name" value="RAP GUANINE NUCLEOTIDE EXCHANGE FACTOR 1"/>
    <property type="match status" value="1"/>
</dbReference>
<evidence type="ECO:0000313" key="8">
    <source>
        <dbReference type="Proteomes" id="UP000051574"/>
    </source>
</evidence>
<dbReference type="PROSITE" id="PS00720">
    <property type="entry name" value="RASGEF"/>
    <property type="match status" value="1"/>
</dbReference>
<organism evidence="7 8">
    <name type="scientific">Oryctes borbonicus</name>
    <dbReference type="NCBI Taxonomy" id="1629725"/>
    <lineage>
        <taxon>Eukaryota</taxon>
        <taxon>Metazoa</taxon>
        <taxon>Ecdysozoa</taxon>
        <taxon>Arthropoda</taxon>
        <taxon>Hexapoda</taxon>
        <taxon>Insecta</taxon>
        <taxon>Pterygota</taxon>
        <taxon>Neoptera</taxon>
        <taxon>Endopterygota</taxon>
        <taxon>Coleoptera</taxon>
        <taxon>Polyphaga</taxon>
        <taxon>Scarabaeiformia</taxon>
        <taxon>Scarabaeidae</taxon>
        <taxon>Dynastinae</taxon>
        <taxon>Oryctes</taxon>
    </lineage>
</organism>
<gene>
    <name evidence="7" type="ORF">AMK59_6176</name>
</gene>
<dbReference type="SMART" id="SM00147">
    <property type="entry name" value="RasGEF"/>
    <property type="match status" value="1"/>
</dbReference>
<comment type="caution">
    <text evidence="7">The sequence shown here is derived from an EMBL/GenBank/DDBJ whole genome shotgun (WGS) entry which is preliminary data.</text>
</comment>
<dbReference type="Pfam" id="PF00618">
    <property type="entry name" value="RasGEF_N"/>
    <property type="match status" value="1"/>
</dbReference>
<proteinExistence type="predicted"/>
<reference evidence="7 8" key="1">
    <citation type="submission" date="2015-09" db="EMBL/GenBank/DDBJ databases">
        <title>Draft genome of the scarab beetle Oryctes borbonicus.</title>
        <authorList>
            <person name="Meyer J.M."/>
            <person name="Markov G.V."/>
            <person name="Baskaran P."/>
            <person name="Herrmann M."/>
            <person name="Sommer R.J."/>
            <person name="Roedelsperger C."/>
        </authorList>
    </citation>
    <scope>NUCLEOTIDE SEQUENCE [LARGE SCALE GENOMIC DNA]</scope>
    <source>
        <strain evidence="7">OB123</strain>
        <tissue evidence="7">Whole animal</tissue>
    </source>
</reference>
<dbReference type="PANTHER" id="PTHR23113">
    <property type="entry name" value="GUANINE NUCLEOTIDE EXCHANGE FACTOR"/>
    <property type="match status" value="1"/>
</dbReference>
<feature type="domain" description="N-terminal Ras-GEF" evidence="6">
    <location>
        <begin position="180"/>
        <end position="302"/>
    </location>
</feature>
<dbReference type="InterPro" id="IPR036964">
    <property type="entry name" value="RASGEF_cat_dom_sf"/>
</dbReference>
<dbReference type="Gene3D" id="1.20.870.10">
    <property type="entry name" value="Son of sevenless (SoS) protein Chain: S domain 1"/>
    <property type="match status" value="1"/>
</dbReference>
<dbReference type="InterPro" id="IPR023578">
    <property type="entry name" value="Ras_GEF_dom_sf"/>
</dbReference>
<dbReference type="InterPro" id="IPR008937">
    <property type="entry name" value="Ras-like_GEF"/>
</dbReference>
<dbReference type="CDD" id="cd06224">
    <property type="entry name" value="REM"/>
    <property type="match status" value="1"/>
</dbReference>
<dbReference type="InterPro" id="IPR019804">
    <property type="entry name" value="Ras_G-nucl-exch_fac_CS"/>
</dbReference>
<keyword evidence="8" id="KW-1185">Reference proteome</keyword>
<feature type="compositionally biased region" description="Polar residues" evidence="4">
    <location>
        <begin position="63"/>
        <end position="75"/>
    </location>
</feature>
<sequence length="557" mass="63785">MAYMEMFGNCSHSNDSEFMRHSVHIQGLWSQSPKPGLPTTQSCSFSHTSSQSSSRSSHTQVQNLTIPYSSGDSSPIPSPLRSPNSISTPISSSVTPPALPPKRSKSSSSKSSPPATPQAPPTVESKSPMKSLPDLLEHTTNNNKTVEESPATSDVSCDMDFMEKSPDIEKFLVFKSAEDDGPDIRGGCIDALIIQATKATKNGVFAYQEAFLTTYRTFITPYELITKLIRRFHYFYLQPDKKPKEAFALIIRVVSDFTPSDLDSATQQMLMDFVQRLISYGEITLAKALRVKHLERHNVKLLSIRGPVIEFPCTKNRSTYNLLDFKSEQIAEQMTFLDAELFMKIEIPEVLIWAQEQNEERSPNLTRFTEHFNKMSYWARTKILLVDAKDRERYFLKFIKIMKHLRKINNFNSYLALLSALDSAPIRRLEWQKHVQEGLKEYCALIDSSSSFRAYRQALAETNPPCIPYIGLVLQDLTFVHIGNSNLLPNGLINFSKRWQQYNIVENMKRFKKCAYSFKRNDKIIDFFQNFDDYITEDEMWARSEFIKPRGTKKQAQ</sequence>
<dbReference type="CDD" id="cd00155">
    <property type="entry name" value="RasGEF"/>
    <property type="match status" value="1"/>
</dbReference>
<feature type="compositionally biased region" description="Low complexity" evidence="4">
    <location>
        <begin position="39"/>
        <end position="62"/>
    </location>
</feature>
<evidence type="ECO:0000256" key="2">
    <source>
        <dbReference type="ARBA" id="ARBA00083313"/>
    </source>
</evidence>
<keyword evidence="1 3" id="KW-0344">Guanine-nucleotide releasing factor</keyword>
<name>A0A0T6B226_9SCAR</name>
<dbReference type="EMBL" id="LJIG01016141">
    <property type="protein sequence ID" value="KRT81491.1"/>
    <property type="molecule type" value="Genomic_DNA"/>
</dbReference>
<dbReference type="GO" id="GO:0007265">
    <property type="term" value="P:Ras protein signal transduction"/>
    <property type="evidence" value="ECO:0007669"/>
    <property type="project" value="TreeGrafter"/>
</dbReference>
<evidence type="ECO:0000259" key="5">
    <source>
        <dbReference type="PROSITE" id="PS50009"/>
    </source>
</evidence>
<protein>
    <recommendedName>
        <fullName evidence="2">CRK SH3-binding GNRP</fullName>
    </recommendedName>
</protein>
<dbReference type="SMART" id="SM00229">
    <property type="entry name" value="RasGEFN"/>
    <property type="match status" value="1"/>
</dbReference>
<dbReference type="SUPFAM" id="SSF48366">
    <property type="entry name" value="Ras GEF"/>
    <property type="match status" value="1"/>
</dbReference>
<dbReference type="InterPro" id="IPR001895">
    <property type="entry name" value="RASGEF_cat_dom"/>
</dbReference>
<dbReference type="GO" id="GO:0005085">
    <property type="term" value="F:guanyl-nucleotide exchange factor activity"/>
    <property type="evidence" value="ECO:0007669"/>
    <property type="project" value="UniProtKB-KW"/>
</dbReference>
<evidence type="ECO:0000256" key="3">
    <source>
        <dbReference type="PROSITE-ProRule" id="PRU00168"/>
    </source>
</evidence>
<accession>A0A0T6B226</accession>
<dbReference type="Pfam" id="PF00617">
    <property type="entry name" value="RasGEF"/>
    <property type="match status" value="1"/>
</dbReference>